<dbReference type="AlphaFoldDB" id="A0A835K0H6"/>
<comment type="caution">
    <text evidence="1">The sequence shown here is derived from an EMBL/GenBank/DDBJ whole genome shotgun (WGS) entry which is preliminary data.</text>
</comment>
<protein>
    <submittedName>
        <fullName evidence="1">Uncharacterized protein</fullName>
    </submittedName>
</protein>
<sequence length="77" mass="8948">MNSIPSSQVENISTRDNTRTPLLKNFFYFVNGHKSSKTPVLRCCLLRVWSVKKNRCIAALSLEKKKQVFKRHLRVKG</sequence>
<evidence type="ECO:0000313" key="1">
    <source>
        <dbReference type="EMBL" id="KAF9679188.1"/>
    </source>
</evidence>
<keyword evidence="2" id="KW-1185">Reference proteome</keyword>
<organism evidence="1 2">
    <name type="scientific">Salix dunnii</name>
    <dbReference type="NCBI Taxonomy" id="1413687"/>
    <lineage>
        <taxon>Eukaryota</taxon>
        <taxon>Viridiplantae</taxon>
        <taxon>Streptophyta</taxon>
        <taxon>Embryophyta</taxon>
        <taxon>Tracheophyta</taxon>
        <taxon>Spermatophyta</taxon>
        <taxon>Magnoliopsida</taxon>
        <taxon>eudicotyledons</taxon>
        <taxon>Gunneridae</taxon>
        <taxon>Pentapetalae</taxon>
        <taxon>rosids</taxon>
        <taxon>fabids</taxon>
        <taxon>Malpighiales</taxon>
        <taxon>Salicaceae</taxon>
        <taxon>Saliceae</taxon>
        <taxon>Salix</taxon>
    </lineage>
</organism>
<dbReference type="EMBL" id="JADGMS010000007">
    <property type="protein sequence ID" value="KAF9679188.1"/>
    <property type="molecule type" value="Genomic_DNA"/>
</dbReference>
<reference evidence="1 2" key="1">
    <citation type="submission" date="2020-10" db="EMBL/GenBank/DDBJ databases">
        <title>Plant Genome Project.</title>
        <authorList>
            <person name="Zhang R.-G."/>
        </authorList>
    </citation>
    <scope>NUCLEOTIDE SEQUENCE [LARGE SCALE GENOMIC DNA]</scope>
    <source>
        <strain evidence="1">FAFU-HL-1</strain>
        <tissue evidence="1">Leaf</tissue>
    </source>
</reference>
<proteinExistence type="predicted"/>
<gene>
    <name evidence="1" type="ORF">SADUNF_Sadunf07G0114100</name>
</gene>
<evidence type="ECO:0000313" key="2">
    <source>
        <dbReference type="Proteomes" id="UP000657918"/>
    </source>
</evidence>
<name>A0A835K0H6_9ROSI</name>
<accession>A0A835K0H6</accession>
<dbReference type="Proteomes" id="UP000657918">
    <property type="component" value="Unassembled WGS sequence"/>
</dbReference>